<dbReference type="RefSeq" id="WP_207690491.1">
    <property type="nucleotide sequence ID" value="NZ_CP061799.1"/>
</dbReference>
<dbReference type="InterPro" id="IPR026591">
    <property type="entry name" value="Sirtuin_cat_small_dom_sf"/>
</dbReference>
<dbReference type="InterPro" id="IPR050134">
    <property type="entry name" value="NAD-dep_sirtuin_deacylases"/>
</dbReference>
<evidence type="ECO:0000256" key="1">
    <source>
        <dbReference type="ARBA" id="ARBA00012928"/>
    </source>
</evidence>
<dbReference type="InterPro" id="IPR026590">
    <property type="entry name" value="Ssirtuin_cat_dom"/>
</dbReference>
<dbReference type="Gene3D" id="3.40.50.1220">
    <property type="entry name" value="TPP-binding domain"/>
    <property type="match status" value="1"/>
</dbReference>
<accession>A0A975B4K1</accession>
<keyword evidence="4" id="KW-0862">Zinc</keyword>
<proteinExistence type="predicted"/>
<dbReference type="GO" id="GO:0046872">
    <property type="term" value="F:metal ion binding"/>
    <property type="evidence" value="ECO:0007669"/>
    <property type="project" value="UniProtKB-KW"/>
</dbReference>
<keyword evidence="7" id="KW-1185">Reference proteome</keyword>
<feature type="binding site" evidence="4">
    <location>
        <position position="135"/>
    </location>
    <ligand>
        <name>Zn(2+)</name>
        <dbReference type="ChEBI" id="CHEBI:29105"/>
    </ligand>
</feature>
<dbReference type="Proteomes" id="UP000663720">
    <property type="component" value="Chromosome"/>
</dbReference>
<organism evidence="6 7">
    <name type="scientific">Desulfonema limicola</name>
    <dbReference type="NCBI Taxonomy" id="45656"/>
    <lineage>
        <taxon>Bacteria</taxon>
        <taxon>Pseudomonadati</taxon>
        <taxon>Thermodesulfobacteriota</taxon>
        <taxon>Desulfobacteria</taxon>
        <taxon>Desulfobacterales</taxon>
        <taxon>Desulfococcaceae</taxon>
        <taxon>Desulfonema</taxon>
    </lineage>
</organism>
<dbReference type="PROSITE" id="PS50305">
    <property type="entry name" value="SIRTUIN"/>
    <property type="match status" value="1"/>
</dbReference>
<keyword evidence="2" id="KW-0808">Transferase</keyword>
<feature type="binding site" evidence="4">
    <location>
        <position position="169"/>
    </location>
    <ligand>
        <name>Zn(2+)</name>
        <dbReference type="ChEBI" id="CHEBI:29105"/>
    </ligand>
</feature>
<dbReference type="KEGG" id="dli:dnl_08890"/>
<dbReference type="GO" id="GO:0017136">
    <property type="term" value="F:histone deacetylase activity, NAD-dependent"/>
    <property type="evidence" value="ECO:0007669"/>
    <property type="project" value="TreeGrafter"/>
</dbReference>
<keyword evidence="3" id="KW-0520">NAD</keyword>
<feature type="binding site" evidence="4">
    <location>
        <position position="172"/>
    </location>
    <ligand>
        <name>Zn(2+)</name>
        <dbReference type="ChEBI" id="CHEBI:29105"/>
    </ligand>
</feature>
<dbReference type="InterPro" id="IPR029035">
    <property type="entry name" value="DHS-like_NAD/FAD-binding_dom"/>
</dbReference>
<dbReference type="EMBL" id="CP061799">
    <property type="protein sequence ID" value="QTA78661.1"/>
    <property type="molecule type" value="Genomic_DNA"/>
</dbReference>
<evidence type="ECO:0000256" key="2">
    <source>
        <dbReference type="ARBA" id="ARBA00022679"/>
    </source>
</evidence>
<reference evidence="6" key="1">
    <citation type="journal article" date="2021" name="Microb. Physiol.">
        <title>Proteogenomic Insights into the Physiology of Marine, Sulfate-Reducing, Filamentous Desulfonema limicola and Desulfonema magnum.</title>
        <authorList>
            <person name="Schnaars V."/>
            <person name="Wohlbrand L."/>
            <person name="Scheve S."/>
            <person name="Hinrichs C."/>
            <person name="Reinhardt R."/>
            <person name="Rabus R."/>
        </authorList>
    </citation>
    <scope>NUCLEOTIDE SEQUENCE</scope>
    <source>
        <strain evidence="6">5ac10</strain>
    </source>
</reference>
<evidence type="ECO:0000259" key="5">
    <source>
        <dbReference type="PROSITE" id="PS50305"/>
    </source>
</evidence>
<dbReference type="EC" id="2.3.1.286" evidence="1"/>
<evidence type="ECO:0000256" key="3">
    <source>
        <dbReference type="ARBA" id="ARBA00023027"/>
    </source>
</evidence>
<dbReference type="Gene3D" id="3.30.1600.10">
    <property type="entry name" value="SIR2/SIRT2 'Small Domain"/>
    <property type="match status" value="1"/>
</dbReference>
<feature type="active site" description="Proton acceptor" evidence="4">
    <location>
        <position position="127"/>
    </location>
</feature>
<dbReference type="GO" id="GO:0070403">
    <property type="term" value="F:NAD+ binding"/>
    <property type="evidence" value="ECO:0007669"/>
    <property type="project" value="InterPro"/>
</dbReference>
<dbReference type="SUPFAM" id="SSF52467">
    <property type="entry name" value="DHS-like NAD/FAD-binding domain"/>
    <property type="match status" value="1"/>
</dbReference>
<feature type="binding site" evidence="4">
    <location>
        <position position="139"/>
    </location>
    <ligand>
        <name>Zn(2+)</name>
        <dbReference type="ChEBI" id="CHEBI:29105"/>
    </ligand>
</feature>
<protein>
    <recommendedName>
        <fullName evidence="1">protein acetyllysine N-acetyltransferase</fullName>
        <ecNumber evidence="1">2.3.1.286</ecNumber>
    </recommendedName>
</protein>
<feature type="domain" description="Deacetylase sirtuin-type" evidence="5">
    <location>
        <begin position="1"/>
        <end position="272"/>
    </location>
</feature>
<gene>
    <name evidence="6" type="primary">cobB1</name>
    <name evidence="6" type="ORF">dnl_08890</name>
</gene>
<dbReference type="PANTHER" id="PTHR11085">
    <property type="entry name" value="NAD-DEPENDENT PROTEIN DEACYLASE SIRTUIN-5, MITOCHONDRIAL-RELATED"/>
    <property type="match status" value="1"/>
</dbReference>
<dbReference type="Pfam" id="PF02146">
    <property type="entry name" value="SIR2"/>
    <property type="match status" value="1"/>
</dbReference>
<dbReference type="PANTHER" id="PTHR11085:SF4">
    <property type="entry name" value="NAD-DEPENDENT PROTEIN DEACYLASE"/>
    <property type="match status" value="1"/>
</dbReference>
<name>A0A975B4K1_9BACT</name>
<evidence type="ECO:0000313" key="7">
    <source>
        <dbReference type="Proteomes" id="UP000663720"/>
    </source>
</evidence>
<keyword evidence="4" id="KW-0479">Metal-binding</keyword>
<dbReference type="AlphaFoldDB" id="A0A975B4K1"/>
<sequence>MNSELIKILKNFAASSQNITVLTGAGISAESGIPTFRGAEGYWTIGSKEYHPQEMATFSMFSRKPDEVWKWYLYRLNVCGIAKPNTGHYAIVEMERLFGKRFTLITQNIDGLHLKAGSSHEKTYHIHGNIFYMRCSAECSDNLYSVPNTFQGRPKNTDIDEIEQKLLTCPRCGKRTRPHVLWFDETYNEEFFKFHSSLEAAKNTDLLIVVGTSGATNLPNQIAWEVSRHKGLIIDINIEENLFSKLAVSNKGFFIQQESSTALPELVQIFKD</sequence>
<evidence type="ECO:0000256" key="4">
    <source>
        <dbReference type="PROSITE-ProRule" id="PRU00236"/>
    </source>
</evidence>
<evidence type="ECO:0000313" key="6">
    <source>
        <dbReference type="EMBL" id="QTA78661.1"/>
    </source>
</evidence>
<dbReference type="InterPro" id="IPR003000">
    <property type="entry name" value="Sirtuin"/>
</dbReference>